<gene>
    <name evidence="3" type="ORF">AAF712_003963</name>
</gene>
<feature type="region of interest" description="Disordered" evidence="2">
    <location>
        <begin position="1"/>
        <end position="52"/>
    </location>
</feature>
<evidence type="ECO:0000256" key="2">
    <source>
        <dbReference type="SAM" id="MobiDB-lite"/>
    </source>
</evidence>
<keyword evidence="1" id="KW-0175">Coiled coil</keyword>
<proteinExistence type="predicted"/>
<dbReference type="Proteomes" id="UP001437256">
    <property type="component" value="Unassembled WGS sequence"/>
</dbReference>
<protein>
    <submittedName>
        <fullName evidence="3">Uncharacterized protein</fullName>
    </submittedName>
</protein>
<dbReference type="EMBL" id="JBBXMP010000015">
    <property type="protein sequence ID" value="KAL0068970.1"/>
    <property type="molecule type" value="Genomic_DNA"/>
</dbReference>
<feature type="compositionally biased region" description="Acidic residues" evidence="2">
    <location>
        <begin position="8"/>
        <end position="17"/>
    </location>
</feature>
<name>A0ABR3A4T3_9AGAR</name>
<accession>A0ABR3A4T3</accession>
<evidence type="ECO:0000313" key="4">
    <source>
        <dbReference type="Proteomes" id="UP001437256"/>
    </source>
</evidence>
<organism evidence="3 4">
    <name type="scientific">Marasmius tenuissimus</name>
    <dbReference type="NCBI Taxonomy" id="585030"/>
    <lineage>
        <taxon>Eukaryota</taxon>
        <taxon>Fungi</taxon>
        <taxon>Dikarya</taxon>
        <taxon>Basidiomycota</taxon>
        <taxon>Agaricomycotina</taxon>
        <taxon>Agaricomycetes</taxon>
        <taxon>Agaricomycetidae</taxon>
        <taxon>Agaricales</taxon>
        <taxon>Marasmiineae</taxon>
        <taxon>Marasmiaceae</taxon>
        <taxon>Marasmius</taxon>
    </lineage>
</organism>
<reference evidence="3 4" key="1">
    <citation type="submission" date="2024-05" db="EMBL/GenBank/DDBJ databases">
        <title>A draft genome resource for the thread blight pathogen Marasmius tenuissimus strain MS-2.</title>
        <authorList>
            <person name="Yulfo-Soto G.E."/>
            <person name="Baruah I.K."/>
            <person name="Amoako-Attah I."/>
            <person name="Bukari Y."/>
            <person name="Meinhardt L.W."/>
            <person name="Bailey B.A."/>
            <person name="Cohen S.P."/>
        </authorList>
    </citation>
    <scope>NUCLEOTIDE SEQUENCE [LARGE SCALE GENOMIC DNA]</scope>
    <source>
        <strain evidence="3 4">MS-2</strain>
    </source>
</reference>
<evidence type="ECO:0000256" key="1">
    <source>
        <dbReference type="SAM" id="Coils"/>
    </source>
</evidence>
<sequence>MSRHTFEDSNEAQDEGWEIISPHVASAEVGSSASHEREDRNQHAVAGNPEPEVLSVVERQELIIDLGRYHIQRLTAESEEKDRQIQILRGQIARLRQRRA</sequence>
<comment type="caution">
    <text evidence="3">The sequence shown here is derived from an EMBL/GenBank/DDBJ whole genome shotgun (WGS) entry which is preliminary data.</text>
</comment>
<feature type="coiled-coil region" evidence="1">
    <location>
        <begin position="71"/>
        <end position="98"/>
    </location>
</feature>
<evidence type="ECO:0000313" key="3">
    <source>
        <dbReference type="EMBL" id="KAL0068970.1"/>
    </source>
</evidence>
<keyword evidence="4" id="KW-1185">Reference proteome</keyword>